<evidence type="ECO:0000313" key="1">
    <source>
        <dbReference type="EMBL" id="AWV88458.1"/>
    </source>
</evidence>
<dbReference type="EMBL" id="CP030032">
    <property type="protein sequence ID" value="AWV88458.1"/>
    <property type="molecule type" value="Genomic_DNA"/>
</dbReference>
<dbReference type="Proteomes" id="UP000249799">
    <property type="component" value="Chromosome"/>
</dbReference>
<organism evidence="1 2">
    <name type="scientific">Bradymonas sediminis</name>
    <dbReference type="NCBI Taxonomy" id="1548548"/>
    <lineage>
        <taxon>Bacteria</taxon>
        <taxon>Deltaproteobacteria</taxon>
        <taxon>Bradymonadales</taxon>
        <taxon>Bradymonadaceae</taxon>
        <taxon>Bradymonas</taxon>
    </lineage>
</organism>
<dbReference type="OrthoDB" id="5499404at2"/>
<keyword evidence="2" id="KW-1185">Reference proteome</keyword>
<dbReference type="KEGG" id="bsed:DN745_03485"/>
<gene>
    <name evidence="1" type="ORF">DN745_03485</name>
</gene>
<name>A0A2Z4FIE2_9DELT</name>
<dbReference type="AlphaFoldDB" id="A0A2Z4FIE2"/>
<reference evidence="1 2" key="1">
    <citation type="submission" date="2018-06" db="EMBL/GenBank/DDBJ databases">
        <title>Lujinxingia sediminis gen. nov. sp. nov., a new facultative anaerobic member of the class Deltaproteobacteria, and proposal of Lujinxingaceae fam. nov.</title>
        <authorList>
            <person name="Guo L.-Y."/>
            <person name="Li C.-M."/>
            <person name="Wang S."/>
            <person name="Du Z.-J."/>
        </authorList>
    </citation>
    <scope>NUCLEOTIDE SEQUENCE [LARGE SCALE GENOMIC DNA]</scope>
    <source>
        <strain evidence="1 2">FA350</strain>
    </source>
</reference>
<proteinExistence type="predicted"/>
<sequence length="76" mass="8206">MESLDVVKKVSVRWASEGVIALEINPGAVDSSDTIEYAIRALSNQSFERFSLVKNARSRVEGMAEFDVAPAAGTAF</sequence>
<accession>A0A2Z4FIE2</accession>
<evidence type="ECO:0000313" key="2">
    <source>
        <dbReference type="Proteomes" id="UP000249799"/>
    </source>
</evidence>
<protein>
    <submittedName>
        <fullName evidence="1">Uncharacterized protein</fullName>
    </submittedName>
</protein>